<accession>A0A2X4UAZ0</accession>
<reference evidence="1 2" key="1">
    <citation type="submission" date="2018-06" db="EMBL/GenBank/DDBJ databases">
        <authorList>
            <consortium name="Pathogen Informatics"/>
            <person name="Doyle S."/>
        </authorList>
    </citation>
    <scope>NUCLEOTIDE SEQUENCE [LARGE SCALE GENOMIC DNA]</scope>
    <source>
        <strain evidence="1 2">NCTC10994</strain>
    </source>
</reference>
<dbReference type="EMBL" id="LS483468">
    <property type="protein sequence ID" value="SQI36977.1"/>
    <property type="molecule type" value="Genomic_DNA"/>
</dbReference>
<evidence type="ECO:0000313" key="2">
    <source>
        <dbReference type="Proteomes" id="UP000249091"/>
    </source>
</evidence>
<dbReference type="KEGG" id="rcr:NCTC10994_03463"/>
<organism evidence="1 2">
    <name type="scientific">Rhodococcus coprophilus</name>
    <dbReference type="NCBI Taxonomy" id="38310"/>
    <lineage>
        <taxon>Bacteria</taxon>
        <taxon>Bacillati</taxon>
        <taxon>Actinomycetota</taxon>
        <taxon>Actinomycetes</taxon>
        <taxon>Mycobacteriales</taxon>
        <taxon>Nocardiaceae</taxon>
        <taxon>Rhodococcus</taxon>
    </lineage>
</organism>
<dbReference type="Proteomes" id="UP000249091">
    <property type="component" value="Chromosome 1"/>
</dbReference>
<name>A0A2X4UAZ0_9NOCA</name>
<protein>
    <submittedName>
        <fullName evidence="1">Uncharacterized protein</fullName>
    </submittedName>
</protein>
<keyword evidence="2" id="KW-1185">Reference proteome</keyword>
<dbReference type="AlphaFoldDB" id="A0A2X4UAZ0"/>
<evidence type="ECO:0000313" key="1">
    <source>
        <dbReference type="EMBL" id="SQI36977.1"/>
    </source>
</evidence>
<gene>
    <name evidence="1" type="ORF">NCTC10994_03463</name>
</gene>
<proteinExistence type="predicted"/>
<sequence>MGSISNGLEVISQLVELILVITPAILTGSL</sequence>